<feature type="transmembrane region" description="Helical" evidence="7">
    <location>
        <begin position="99"/>
        <end position="118"/>
    </location>
</feature>
<evidence type="ECO:0000256" key="6">
    <source>
        <dbReference type="ARBA" id="ARBA00023136"/>
    </source>
</evidence>
<organism evidence="9 10">
    <name type="scientific">Longivirga aurantiaca</name>
    <dbReference type="NCBI Taxonomy" id="1837743"/>
    <lineage>
        <taxon>Bacteria</taxon>
        <taxon>Bacillati</taxon>
        <taxon>Actinomycetota</taxon>
        <taxon>Actinomycetes</taxon>
        <taxon>Sporichthyales</taxon>
        <taxon>Sporichthyaceae</taxon>
        <taxon>Longivirga</taxon>
    </lineage>
</organism>
<feature type="transmembrane region" description="Helical" evidence="7">
    <location>
        <begin position="185"/>
        <end position="204"/>
    </location>
</feature>
<dbReference type="InterPro" id="IPR011701">
    <property type="entry name" value="MFS"/>
</dbReference>
<feature type="transmembrane region" description="Helical" evidence="7">
    <location>
        <begin position="324"/>
        <end position="347"/>
    </location>
</feature>
<evidence type="ECO:0000259" key="8">
    <source>
        <dbReference type="PROSITE" id="PS50850"/>
    </source>
</evidence>
<dbReference type="InterPro" id="IPR036259">
    <property type="entry name" value="MFS_trans_sf"/>
</dbReference>
<feature type="transmembrane region" description="Helical" evidence="7">
    <location>
        <begin position="435"/>
        <end position="454"/>
    </location>
</feature>
<comment type="caution">
    <text evidence="9">The sequence shown here is derived from an EMBL/GenBank/DDBJ whole genome shotgun (WGS) entry which is preliminary data.</text>
</comment>
<dbReference type="CDD" id="cd17321">
    <property type="entry name" value="MFS_MMR_MDR_like"/>
    <property type="match status" value="1"/>
</dbReference>
<feature type="transmembrane region" description="Helical" evidence="7">
    <location>
        <begin position="124"/>
        <end position="147"/>
    </location>
</feature>
<feature type="transmembrane region" description="Helical" evidence="7">
    <location>
        <begin position="159"/>
        <end position="179"/>
    </location>
</feature>
<feature type="transmembrane region" description="Helical" evidence="7">
    <location>
        <begin position="216"/>
        <end position="238"/>
    </location>
</feature>
<feature type="transmembrane region" description="Helical" evidence="7">
    <location>
        <begin position="359"/>
        <end position="377"/>
    </location>
</feature>
<comment type="subcellular location">
    <subcellularLocation>
        <location evidence="1">Cell membrane</location>
        <topology evidence="1">Multi-pass membrane protein</topology>
    </subcellularLocation>
</comment>
<feature type="domain" description="Major facilitator superfamily (MFS) profile" evidence="8">
    <location>
        <begin position="33"/>
        <end position="498"/>
    </location>
</feature>
<evidence type="ECO:0000256" key="3">
    <source>
        <dbReference type="ARBA" id="ARBA00022475"/>
    </source>
</evidence>
<dbReference type="RefSeq" id="WP_386763308.1">
    <property type="nucleotide sequence ID" value="NZ_JBHSTI010000001.1"/>
</dbReference>
<feature type="transmembrane region" description="Helical" evidence="7">
    <location>
        <begin position="258"/>
        <end position="276"/>
    </location>
</feature>
<evidence type="ECO:0000313" key="10">
    <source>
        <dbReference type="Proteomes" id="UP001596138"/>
    </source>
</evidence>
<evidence type="ECO:0000256" key="1">
    <source>
        <dbReference type="ARBA" id="ARBA00004651"/>
    </source>
</evidence>
<gene>
    <name evidence="9" type="ORF">ACFQGU_00080</name>
</gene>
<reference evidence="10" key="1">
    <citation type="journal article" date="2019" name="Int. J. Syst. Evol. Microbiol.">
        <title>The Global Catalogue of Microorganisms (GCM) 10K type strain sequencing project: providing services to taxonomists for standard genome sequencing and annotation.</title>
        <authorList>
            <consortium name="The Broad Institute Genomics Platform"/>
            <consortium name="The Broad Institute Genome Sequencing Center for Infectious Disease"/>
            <person name="Wu L."/>
            <person name="Ma J."/>
        </authorList>
    </citation>
    <scope>NUCLEOTIDE SEQUENCE [LARGE SCALE GENOMIC DNA]</scope>
    <source>
        <strain evidence="10">CGMCC 4.7317</strain>
    </source>
</reference>
<evidence type="ECO:0000256" key="7">
    <source>
        <dbReference type="SAM" id="Phobius"/>
    </source>
</evidence>
<dbReference type="PANTHER" id="PTHR42718">
    <property type="entry name" value="MAJOR FACILITATOR SUPERFAMILY MULTIDRUG TRANSPORTER MFSC"/>
    <property type="match status" value="1"/>
</dbReference>
<dbReference type="PANTHER" id="PTHR42718:SF46">
    <property type="entry name" value="BLR6921 PROTEIN"/>
    <property type="match status" value="1"/>
</dbReference>
<keyword evidence="3" id="KW-1003">Cell membrane</keyword>
<dbReference type="Gene3D" id="1.20.1250.20">
    <property type="entry name" value="MFS general substrate transporter like domains"/>
    <property type="match status" value="1"/>
</dbReference>
<name>A0ABW1SW27_9ACTN</name>
<dbReference type="EMBL" id="JBHSTI010000001">
    <property type="protein sequence ID" value="MFC6236259.1"/>
    <property type="molecule type" value="Genomic_DNA"/>
</dbReference>
<dbReference type="InterPro" id="IPR020846">
    <property type="entry name" value="MFS_dom"/>
</dbReference>
<sequence>MSNTPDLAASTATSGEVNEHGYDVVPDPNRWRALFVIGISALMVVLDASIVNLALPAAKADLGIADADQQWVITAYTLAFGGLLLLGGRIADYVGRKKIFIVGLIGFAFASALGGLAASPEMLFAARALQGAFAALLAPAALSLLTVTFHEPKERARAFGVYGAISGGGAAVGLLLGGVLTQYFSWRWCLFVNVPIAIVAAVLASRFVKESKATGAARYDVAGAITATLGLVALVYAFTKAAPQGFQDTAHWTDTATLVWFGAAIVLLVAFFVIESRAVSPLLPLRILRDRNRGTSYAVNLVVGIGMFAMFLFLGLYLQVVLEMTPVVAGFAFLPFSIGIILGAGVASQLLPRVGPKPLIIPGLIGASIGLFWLSTLEADSNYWTHVFPAMVVMSVSMAHVFIPISTTSLHGIGREDAGVASAVLNTTQQVGGSVGTALLNTIAVAATTAWFVANPGEPTDATTKIALTEGYTQAFLWGGFFLVAAAVITAVFLKIGKDAVEAADDSAVVHMG</sequence>
<keyword evidence="10" id="KW-1185">Reference proteome</keyword>
<feature type="transmembrane region" description="Helical" evidence="7">
    <location>
        <begin position="297"/>
        <end position="318"/>
    </location>
</feature>
<evidence type="ECO:0000256" key="5">
    <source>
        <dbReference type="ARBA" id="ARBA00022989"/>
    </source>
</evidence>
<evidence type="ECO:0000256" key="4">
    <source>
        <dbReference type="ARBA" id="ARBA00022692"/>
    </source>
</evidence>
<keyword evidence="5 7" id="KW-1133">Transmembrane helix</keyword>
<dbReference type="Gene3D" id="1.20.1720.10">
    <property type="entry name" value="Multidrug resistance protein D"/>
    <property type="match status" value="1"/>
</dbReference>
<dbReference type="Pfam" id="PF07690">
    <property type="entry name" value="MFS_1"/>
    <property type="match status" value="1"/>
</dbReference>
<dbReference type="InterPro" id="IPR005829">
    <property type="entry name" value="Sugar_transporter_CS"/>
</dbReference>
<dbReference type="Proteomes" id="UP001596138">
    <property type="component" value="Unassembled WGS sequence"/>
</dbReference>
<dbReference type="SUPFAM" id="SSF103473">
    <property type="entry name" value="MFS general substrate transporter"/>
    <property type="match status" value="1"/>
</dbReference>
<evidence type="ECO:0000256" key="2">
    <source>
        <dbReference type="ARBA" id="ARBA00022448"/>
    </source>
</evidence>
<dbReference type="PROSITE" id="PS50850">
    <property type="entry name" value="MFS"/>
    <property type="match status" value="1"/>
</dbReference>
<feature type="transmembrane region" description="Helical" evidence="7">
    <location>
        <begin position="474"/>
        <end position="494"/>
    </location>
</feature>
<feature type="transmembrane region" description="Helical" evidence="7">
    <location>
        <begin position="33"/>
        <end position="58"/>
    </location>
</feature>
<protein>
    <submittedName>
        <fullName evidence="9">MFS transporter</fullName>
    </submittedName>
</protein>
<dbReference type="PRINTS" id="PR01036">
    <property type="entry name" value="TCRTETB"/>
</dbReference>
<keyword evidence="6 7" id="KW-0472">Membrane</keyword>
<keyword evidence="2" id="KW-0813">Transport</keyword>
<dbReference type="InterPro" id="IPR004638">
    <property type="entry name" value="EmrB-like"/>
</dbReference>
<dbReference type="NCBIfam" id="TIGR00711">
    <property type="entry name" value="efflux_EmrB"/>
    <property type="match status" value="1"/>
</dbReference>
<feature type="transmembrane region" description="Helical" evidence="7">
    <location>
        <begin position="70"/>
        <end position="87"/>
    </location>
</feature>
<dbReference type="PROSITE" id="PS00216">
    <property type="entry name" value="SUGAR_TRANSPORT_1"/>
    <property type="match status" value="1"/>
</dbReference>
<feature type="transmembrane region" description="Helical" evidence="7">
    <location>
        <begin position="383"/>
        <end position="405"/>
    </location>
</feature>
<evidence type="ECO:0000313" key="9">
    <source>
        <dbReference type="EMBL" id="MFC6236259.1"/>
    </source>
</evidence>
<accession>A0ABW1SW27</accession>
<keyword evidence="4 7" id="KW-0812">Transmembrane</keyword>
<proteinExistence type="predicted"/>